<feature type="region of interest" description="Disordered" evidence="1">
    <location>
        <begin position="45"/>
        <end position="72"/>
    </location>
</feature>
<organism evidence="2 3">
    <name type="scientific">Actinomycetospora aeridis</name>
    <dbReference type="NCBI Taxonomy" id="3129231"/>
    <lineage>
        <taxon>Bacteria</taxon>
        <taxon>Bacillati</taxon>
        <taxon>Actinomycetota</taxon>
        <taxon>Actinomycetes</taxon>
        <taxon>Pseudonocardiales</taxon>
        <taxon>Pseudonocardiaceae</taxon>
        <taxon>Actinomycetospora</taxon>
    </lineage>
</organism>
<dbReference type="EMBL" id="JBBEGL010000005">
    <property type="protein sequence ID" value="MEJ2888485.1"/>
    <property type="molecule type" value="Genomic_DNA"/>
</dbReference>
<name>A0ABU8N7T4_9PSEU</name>
<keyword evidence="3" id="KW-1185">Reference proteome</keyword>
<evidence type="ECO:0000313" key="2">
    <source>
        <dbReference type="EMBL" id="MEJ2888485.1"/>
    </source>
</evidence>
<evidence type="ECO:0000256" key="1">
    <source>
        <dbReference type="SAM" id="MobiDB-lite"/>
    </source>
</evidence>
<dbReference type="Proteomes" id="UP001370100">
    <property type="component" value="Unassembled WGS sequence"/>
</dbReference>
<comment type="caution">
    <text evidence="2">The sequence shown here is derived from an EMBL/GenBank/DDBJ whole genome shotgun (WGS) entry which is preliminary data.</text>
</comment>
<gene>
    <name evidence="2" type="ORF">WCD41_18640</name>
</gene>
<protein>
    <submittedName>
        <fullName evidence="2">Uncharacterized protein</fullName>
    </submittedName>
</protein>
<proteinExistence type="predicted"/>
<evidence type="ECO:0000313" key="3">
    <source>
        <dbReference type="Proteomes" id="UP001370100"/>
    </source>
</evidence>
<accession>A0ABU8N7T4</accession>
<reference evidence="2 3" key="1">
    <citation type="submission" date="2024-03" db="EMBL/GenBank/DDBJ databases">
        <title>Actinomycetospora sp. OC33-EN06, a novel actinomycete isolated from wild orchid (Aerides multiflora).</title>
        <authorList>
            <person name="Suriyachadkun C."/>
        </authorList>
    </citation>
    <scope>NUCLEOTIDE SEQUENCE [LARGE SCALE GENOMIC DNA]</scope>
    <source>
        <strain evidence="2 3">OC33-EN06</strain>
    </source>
</reference>
<sequence>MPDTDHFREAERLLRLAAETQADGAATLIARAHAHATLAVASRLGAPAPERAPDGTPRLAKLDDPDFSFDDD</sequence>
<dbReference type="RefSeq" id="WP_337715093.1">
    <property type="nucleotide sequence ID" value="NZ_JBBEGL010000005.1"/>
</dbReference>